<dbReference type="InterPro" id="IPR013216">
    <property type="entry name" value="Methyltransf_11"/>
</dbReference>
<dbReference type="CDD" id="cd02440">
    <property type="entry name" value="AdoMet_MTases"/>
    <property type="match status" value="1"/>
</dbReference>
<accession>A0A1Y1S465</accession>
<dbReference type="STRING" id="1963862.B4O97_01490"/>
<reference evidence="2 3" key="1">
    <citation type="submission" date="2017-03" db="EMBL/GenBank/DDBJ databases">
        <title>Draft Genome sequence of Marispirochaeta sp. strain JC444.</title>
        <authorList>
            <person name="Shivani Y."/>
            <person name="Subhash Y."/>
            <person name="Sasikala C."/>
            <person name="Ramana C."/>
        </authorList>
    </citation>
    <scope>NUCLEOTIDE SEQUENCE [LARGE SCALE GENOMIC DNA]</scope>
    <source>
        <strain evidence="2 3">JC444</strain>
    </source>
</reference>
<proteinExistence type="predicted"/>
<name>A0A1Y1S465_9SPIO</name>
<evidence type="ECO:0000259" key="1">
    <source>
        <dbReference type="Pfam" id="PF08241"/>
    </source>
</evidence>
<keyword evidence="3" id="KW-1185">Reference proteome</keyword>
<feature type="domain" description="Methyltransferase type 11" evidence="1">
    <location>
        <begin position="51"/>
        <end position="147"/>
    </location>
</feature>
<protein>
    <recommendedName>
        <fullName evidence="1">Methyltransferase type 11 domain-containing protein</fullName>
    </recommendedName>
</protein>
<dbReference type="InterPro" id="IPR029063">
    <property type="entry name" value="SAM-dependent_MTases_sf"/>
</dbReference>
<evidence type="ECO:0000313" key="3">
    <source>
        <dbReference type="Proteomes" id="UP000192343"/>
    </source>
</evidence>
<gene>
    <name evidence="2" type="ORF">B4O97_01490</name>
</gene>
<dbReference type="GO" id="GO:0008757">
    <property type="term" value="F:S-adenosylmethionine-dependent methyltransferase activity"/>
    <property type="evidence" value="ECO:0007669"/>
    <property type="project" value="InterPro"/>
</dbReference>
<dbReference type="PANTHER" id="PTHR43861">
    <property type="entry name" value="TRANS-ACONITATE 2-METHYLTRANSFERASE-RELATED"/>
    <property type="match status" value="1"/>
</dbReference>
<dbReference type="EMBL" id="MWQY01000001">
    <property type="protein sequence ID" value="ORC38456.1"/>
    <property type="molecule type" value="Genomic_DNA"/>
</dbReference>
<dbReference type="AlphaFoldDB" id="A0A1Y1S465"/>
<dbReference type="Pfam" id="PF08241">
    <property type="entry name" value="Methyltransf_11"/>
    <property type="match status" value="1"/>
</dbReference>
<dbReference type="PANTHER" id="PTHR43861:SF1">
    <property type="entry name" value="TRANS-ACONITATE 2-METHYLTRANSFERASE"/>
    <property type="match status" value="1"/>
</dbReference>
<sequence length="225" mass="26100">MPDNDLVKSWQKFWDRMASHYDVQVDKIYRRAYRDTVELSKKYLDQNQTALDMGCGTGITTVELAPWVKKILAIDISGKMIDAARTKVQKLDRAAVDFMKTDIFDPRLDPRKFNVIFAFNVLHFTSDLDAALSRIRKLLWPAGMLLCASDCLGEQKTVQSFLLRLLSKIRLIPPMEFLTVKQFESRLQNLGFTIIEKKILHEKPVNCFFALKINPIYPEKEQHQC</sequence>
<dbReference type="Gene3D" id="3.40.50.150">
    <property type="entry name" value="Vaccinia Virus protein VP39"/>
    <property type="match status" value="1"/>
</dbReference>
<organism evidence="2 3">
    <name type="scientific">Marispirochaeta aestuarii</name>
    <dbReference type="NCBI Taxonomy" id="1963862"/>
    <lineage>
        <taxon>Bacteria</taxon>
        <taxon>Pseudomonadati</taxon>
        <taxon>Spirochaetota</taxon>
        <taxon>Spirochaetia</taxon>
        <taxon>Spirochaetales</taxon>
        <taxon>Spirochaetaceae</taxon>
        <taxon>Marispirochaeta</taxon>
    </lineage>
</organism>
<dbReference type="Proteomes" id="UP000192343">
    <property type="component" value="Unassembled WGS sequence"/>
</dbReference>
<comment type="caution">
    <text evidence="2">The sequence shown here is derived from an EMBL/GenBank/DDBJ whole genome shotgun (WGS) entry which is preliminary data.</text>
</comment>
<dbReference type="SUPFAM" id="SSF53335">
    <property type="entry name" value="S-adenosyl-L-methionine-dependent methyltransferases"/>
    <property type="match status" value="1"/>
</dbReference>
<evidence type="ECO:0000313" key="2">
    <source>
        <dbReference type="EMBL" id="ORC38456.1"/>
    </source>
</evidence>